<feature type="compositionally biased region" description="Acidic residues" evidence="1">
    <location>
        <begin position="10"/>
        <end position="34"/>
    </location>
</feature>
<name>A0ABW1EUZ4_9ACTN</name>
<dbReference type="Proteomes" id="UP001596067">
    <property type="component" value="Unassembled WGS sequence"/>
</dbReference>
<accession>A0ABW1EUZ4</accession>
<feature type="compositionally biased region" description="Low complexity" evidence="1">
    <location>
        <begin position="158"/>
        <end position="189"/>
    </location>
</feature>
<feature type="region of interest" description="Disordered" evidence="1">
    <location>
        <begin position="147"/>
        <end position="197"/>
    </location>
</feature>
<evidence type="ECO:0000313" key="3">
    <source>
        <dbReference type="Proteomes" id="UP001596067"/>
    </source>
</evidence>
<evidence type="ECO:0000313" key="2">
    <source>
        <dbReference type="EMBL" id="MFC5884514.1"/>
    </source>
</evidence>
<protein>
    <recommendedName>
        <fullName evidence="4">Tail assembly chaperone</fullName>
    </recommendedName>
</protein>
<gene>
    <name evidence="2" type="ORF">ACFP0N_05855</name>
</gene>
<feature type="region of interest" description="Disordered" evidence="1">
    <location>
        <begin position="1"/>
        <end position="34"/>
    </location>
</feature>
<sequence length="197" mass="21541">MTSHDTGYPDYEDSLVDDEDDLDPDEDIVDNDYEDDESVEAFADADAFFAAEVAKVVPATLRLYGKSYVLPKRVPLTFTLMLARHQDDEDMDAFAEVLTPLFGEDALQYWLDRGIDDRQLAIVLAWAVANVKRPGVITLAEAARAYDKQTTDRTRGKGPAAPRTPASSSGSASSGTGPSSKRTSAGSTSSRRKKSRR</sequence>
<dbReference type="RefSeq" id="WP_313763615.1">
    <property type="nucleotide sequence ID" value="NZ_BAAAVH010000087.1"/>
</dbReference>
<reference evidence="3" key="1">
    <citation type="journal article" date="2019" name="Int. J. Syst. Evol. Microbiol.">
        <title>The Global Catalogue of Microorganisms (GCM) 10K type strain sequencing project: providing services to taxonomists for standard genome sequencing and annotation.</title>
        <authorList>
            <consortium name="The Broad Institute Genomics Platform"/>
            <consortium name="The Broad Institute Genome Sequencing Center for Infectious Disease"/>
            <person name="Wu L."/>
            <person name="Ma J."/>
        </authorList>
    </citation>
    <scope>NUCLEOTIDE SEQUENCE [LARGE SCALE GENOMIC DNA]</scope>
    <source>
        <strain evidence="3">CGMCC 4.1469</strain>
    </source>
</reference>
<evidence type="ECO:0000256" key="1">
    <source>
        <dbReference type="SAM" id="MobiDB-lite"/>
    </source>
</evidence>
<dbReference type="EMBL" id="JBHSOD010000005">
    <property type="protein sequence ID" value="MFC5884514.1"/>
    <property type="molecule type" value="Genomic_DNA"/>
</dbReference>
<keyword evidence="3" id="KW-1185">Reference proteome</keyword>
<organism evidence="2 3">
    <name type="scientific">Kitasatospora aburaviensis</name>
    <dbReference type="NCBI Taxonomy" id="67265"/>
    <lineage>
        <taxon>Bacteria</taxon>
        <taxon>Bacillati</taxon>
        <taxon>Actinomycetota</taxon>
        <taxon>Actinomycetes</taxon>
        <taxon>Kitasatosporales</taxon>
        <taxon>Streptomycetaceae</taxon>
        <taxon>Kitasatospora</taxon>
    </lineage>
</organism>
<proteinExistence type="predicted"/>
<evidence type="ECO:0008006" key="4">
    <source>
        <dbReference type="Google" id="ProtNLM"/>
    </source>
</evidence>
<comment type="caution">
    <text evidence="2">The sequence shown here is derived from an EMBL/GenBank/DDBJ whole genome shotgun (WGS) entry which is preliminary data.</text>
</comment>